<protein>
    <submittedName>
        <fullName evidence="2">Uncharacterized protein</fullName>
    </submittedName>
</protein>
<dbReference type="EMBL" id="KN834857">
    <property type="protein sequence ID" value="KIK51699.1"/>
    <property type="molecule type" value="Genomic_DNA"/>
</dbReference>
<organism evidence="2 3">
    <name type="scientific">Collybiopsis luxurians FD-317 M1</name>
    <dbReference type="NCBI Taxonomy" id="944289"/>
    <lineage>
        <taxon>Eukaryota</taxon>
        <taxon>Fungi</taxon>
        <taxon>Dikarya</taxon>
        <taxon>Basidiomycota</taxon>
        <taxon>Agaricomycotina</taxon>
        <taxon>Agaricomycetes</taxon>
        <taxon>Agaricomycetidae</taxon>
        <taxon>Agaricales</taxon>
        <taxon>Marasmiineae</taxon>
        <taxon>Omphalotaceae</taxon>
        <taxon>Collybiopsis</taxon>
        <taxon>Collybiopsis luxurians</taxon>
    </lineage>
</organism>
<dbReference type="Pfam" id="PF18758">
    <property type="entry name" value="KDZ"/>
    <property type="match status" value="1"/>
</dbReference>
<reference evidence="2 3" key="1">
    <citation type="submission" date="2014-04" db="EMBL/GenBank/DDBJ databases">
        <title>Evolutionary Origins and Diversification of the Mycorrhizal Mutualists.</title>
        <authorList>
            <consortium name="DOE Joint Genome Institute"/>
            <consortium name="Mycorrhizal Genomics Consortium"/>
            <person name="Kohler A."/>
            <person name="Kuo A."/>
            <person name="Nagy L.G."/>
            <person name="Floudas D."/>
            <person name="Copeland A."/>
            <person name="Barry K.W."/>
            <person name="Cichocki N."/>
            <person name="Veneault-Fourrey C."/>
            <person name="LaButti K."/>
            <person name="Lindquist E.A."/>
            <person name="Lipzen A."/>
            <person name="Lundell T."/>
            <person name="Morin E."/>
            <person name="Murat C."/>
            <person name="Riley R."/>
            <person name="Ohm R."/>
            <person name="Sun H."/>
            <person name="Tunlid A."/>
            <person name="Henrissat B."/>
            <person name="Grigoriev I.V."/>
            <person name="Hibbett D.S."/>
            <person name="Martin F."/>
        </authorList>
    </citation>
    <scope>NUCLEOTIDE SEQUENCE [LARGE SCALE GENOMIC DNA]</scope>
    <source>
        <strain evidence="2 3">FD-317 M1</strain>
    </source>
</reference>
<gene>
    <name evidence="2" type="ORF">GYMLUDRAFT_132332</name>
</gene>
<dbReference type="HOGENOM" id="CLU_004552_3_0_1"/>
<accession>A0A0D0BQ09</accession>
<evidence type="ECO:0000313" key="3">
    <source>
        <dbReference type="Proteomes" id="UP000053593"/>
    </source>
</evidence>
<feature type="non-terminal residue" evidence="2">
    <location>
        <position position="137"/>
    </location>
</feature>
<proteinExistence type="predicted"/>
<keyword evidence="3" id="KW-1185">Reference proteome</keyword>
<feature type="non-terminal residue" evidence="2">
    <location>
        <position position="1"/>
    </location>
</feature>
<evidence type="ECO:0000313" key="2">
    <source>
        <dbReference type="EMBL" id="KIK51699.1"/>
    </source>
</evidence>
<dbReference type="InterPro" id="IPR040521">
    <property type="entry name" value="KDZ"/>
</dbReference>
<dbReference type="Proteomes" id="UP000053593">
    <property type="component" value="Unassembled WGS sequence"/>
</dbReference>
<sequence length="137" mass="15055">SEYLCSRCPLCFGGSEIKSIIVCLNACFTQKHNAQKSGCDPPQTHPQSFFIPKLEVMAWKMNVNATQSSKESVQPTKQKKPSKTSFTSDEVDHLEDGMQVPKSILDGCLASFTVADEARVKGSTQFFDVTAQMAILC</sequence>
<dbReference type="OrthoDB" id="2666777at2759"/>
<feature type="region of interest" description="Disordered" evidence="1">
    <location>
        <begin position="65"/>
        <end position="92"/>
    </location>
</feature>
<dbReference type="AlphaFoldDB" id="A0A0D0BQ09"/>
<feature type="compositionally biased region" description="Polar residues" evidence="1">
    <location>
        <begin position="65"/>
        <end position="76"/>
    </location>
</feature>
<name>A0A0D0BQ09_9AGAR</name>
<evidence type="ECO:0000256" key="1">
    <source>
        <dbReference type="SAM" id="MobiDB-lite"/>
    </source>
</evidence>